<gene>
    <name evidence="2" type="ORF">PIB30_099526</name>
</gene>
<evidence type="ECO:0000313" key="2">
    <source>
        <dbReference type="EMBL" id="MED6141051.1"/>
    </source>
</evidence>
<name>A0ABU6SX59_9FABA</name>
<reference evidence="2 3" key="1">
    <citation type="journal article" date="2023" name="Plants (Basel)">
        <title>Bridging the Gap: Combining Genomics and Transcriptomics Approaches to Understand Stylosanthes scabra, an Orphan Legume from the Brazilian Caatinga.</title>
        <authorList>
            <person name="Ferreira-Neto J.R.C."/>
            <person name="da Silva M.D."/>
            <person name="Binneck E."/>
            <person name="de Melo N.F."/>
            <person name="da Silva R.H."/>
            <person name="de Melo A.L.T.M."/>
            <person name="Pandolfi V."/>
            <person name="Bustamante F.O."/>
            <person name="Brasileiro-Vidal A.C."/>
            <person name="Benko-Iseppon A.M."/>
        </authorList>
    </citation>
    <scope>NUCLEOTIDE SEQUENCE [LARGE SCALE GENOMIC DNA]</scope>
    <source>
        <tissue evidence="2">Leaves</tissue>
    </source>
</reference>
<keyword evidence="3" id="KW-1185">Reference proteome</keyword>
<comment type="caution">
    <text evidence="2">The sequence shown here is derived from an EMBL/GenBank/DDBJ whole genome shotgun (WGS) entry which is preliminary data.</text>
</comment>
<evidence type="ECO:0000313" key="3">
    <source>
        <dbReference type="Proteomes" id="UP001341840"/>
    </source>
</evidence>
<evidence type="ECO:0000256" key="1">
    <source>
        <dbReference type="SAM" id="MobiDB-lite"/>
    </source>
</evidence>
<feature type="non-terminal residue" evidence="2">
    <location>
        <position position="52"/>
    </location>
</feature>
<sequence length="52" mass="5699">MASKGKAPAKAPSTRACGSTSKQQPPLEVQLYETPAHVERAKILEERKVIHE</sequence>
<feature type="region of interest" description="Disordered" evidence="1">
    <location>
        <begin position="1"/>
        <end position="28"/>
    </location>
</feature>
<accession>A0ABU6SX59</accession>
<proteinExistence type="predicted"/>
<feature type="compositionally biased region" description="Low complexity" evidence="1">
    <location>
        <begin position="1"/>
        <end position="13"/>
    </location>
</feature>
<protein>
    <submittedName>
        <fullName evidence="2">Uncharacterized protein</fullName>
    </submittedName>
</protein>
<dbReference type="Proteomes" id="UP001341840">
    <property type="component" value="Unassembled WGS sequence"/>
</dbReference>
<organism evidence="2 3">
    <name type="scientific">Stylosanthes scabra</name>
    <dbReference type="NCBI Taxonomy" id="79078"/>
    <lineage>
        <taxon>Eukaryota</taxon>
        <taxon>Viridiplantae</taxon>
        <taxon>Streptophyta</taxon>
        <taxon>Embryophyta</taxon>
        <taxon>Tracheophyta</taxon>
        <taxon>Spermatophyta</taxon>
        <taxon>Magnoliopsida</taxon>
        <taxon>eudicotyledons</taxon>
        <taxon>Gunneridae</taxon>
        <taxon>Pentapetalae</taxon>
        <taxon>rosids</taxon>
        <taxon>fabids</taxon>
        <taxon>Fabales</taxon>
        <taxon>Fabaceae</taxon>
        <taxon>Papilionoideae</taxon>
        <taxon>50 kb inversion clade</taxon>
        <taxon>dalbergioids sensu lato</taxon>
        <taxon>Dalbergieae</taxon>
        <taxon>Pterocarpus clade</taxon>
        <taxon>Stylosanthes</taxon>
    </lineage>
</organism>
<dbReference type="EMBL" id="JASCZI010063089">
    <property type="protein sequence ID" value="MED6141051.1"/>
    <property type="molecule type" value="Genomic_DNA"/>
</dbReference>